<dbReference type="SUPFAM" id="SSF55486">
    <property type="entry name" value="Metalloproteases ('zincins'), catalytic domain"/>
    <property type="match status" value="1"/>
</dbReference>
<dbReference type="Pfam" id="PF02074">
    <property type="entry name" value="Peptidase_M32"/>
    <property type="match status" value="1"/>
</dbReference>
<dbReference type="AlphaFoldDB" id="A0A645GHM0"/>
<proteinExistence type="predicted"/>
<dbReference type="PRINTS" id="PR00998">
    <property type="entry name" value="CRBOXYPTASET"/>
</dbReference>
<dbReference type="InterPro" id="IPR001333">
    <property type="entry name" value="Peptidase_M32_Taq"/>
</dbReference>
<accession>A0A645GHM0</accession>
<dbReference type="EC" id="3.4.17.19" evidence="1"/>
<dbReference type="PANTHER" id="PTHR34217:SF1">
    <property type="entry name" value="CARBOXYPEPTIDASE 1"/>
    <property type="match status" value="1"/>
</dbReference>
<comment type="caution">
    <text evidence="1">The sequence shown here is derived from an EMBL/GenBank/DDBJ whole genome shotgun (WGS) entry which is preliminary data.</text>
</comment>
<protein>
    <submittedName>
        <fullName evidence="1">Thermostable carboxypeptidase 1</fullName>
        <ecNumber evidence="1">3.4.17.19</ecNumber>
    </submittedName>
</protein>
<organism evidence="1">
    <name type="scientific">bioreactor metagenome</name>
    <dbReference type="NCBI Taxonomy" id="1076179"/>
    <lineage>
        <taxon>unclassified sequences</taxon>
        <taxon>metagenomes</taxon>
        <taxon>ecological metagenomes</taxon>
    </lineage>
</organism>
<reference evidence="1" key="1">
    <citation type="submission" date="2019-08" db="EMBL/GenBank/DDBJ databases">
        <authorList>
            <person name="Kucharzyk K."/>
            <person name="Murdoch R.W."/>
            <person name="Higgins S."/>
            <person name="Loffler F."/>
        </authorList>
    </citation>
    <scope>NUCLEOTIDE SEQUENCE</scope>
</reference>
<dbReference type="PANTHER" id="PTHR34217">
    <property type="entry name" value="METAL-DEPENDENT CARBOXYPEPTIDASE"/>
    <property type="match status" value="1"/>
</dbReference>
<gene>
    <name evidence="1" type="ORF">SDC9_172903</name>
</gene>
<name>A0A645GHM0_9ZZZZ</name>
<dbReference type="GO" id="GO:0004181">
    <property type="term" value="F:metallocarboxypeptidase activity"/>
    <property type="evidence" value="ECO:0007669"/>
    <property type="project" value="InterPro"/>
</dbReference>
<sequence length="231" mass="26523">MYEQGIAQSLRRFPQATGASMAIHESQSRMWENIVGRSRPFWKFFYPKIKAIFPSQLNGISEETFYKGINKVEPSLIRVEADEATYNLHIMLRLELEIALMEGSLAVKDLPEAWNSRMKDYLGIVPPTNREGVLQDVHWSSGLFGYFPTYALGNLISAQIWEKLNQAIPSLESQIEAGKFDEMLGWLRTNLHRHGAKFEPQVMVKRITGTGISPEPYMRYLTQKFTDIYGL</sequence>
<evidence type="ECO:0000313" key="1">
    <source>
        <dbReference type="EMBL" id="MPN25492.1"/>
    </source>
</evidence>
<dbReference type="GO" id="GO:0006508">
    <property type="term" value="P:proteolysis"/>
    <property type="evidence" value="ECO:0007669"/>
    <property type="project" value="InterPro"/>
</dbReference>
<dbReference type="EMBL" id="VSSQ01074695">
    <property type="protein sequence ID" value="MPN25492.1"/>
    <property type="molecule type" value="Genomic_DNA"/>
</dbReference>
<dbReference type="Gene3D" id="1.10.1370.30">
    <property type="match status" value="1"/>
</dbReference>
<keyword evidence="1" id="KW-0378">Hydrolase</keyword>
<dbReference type="PROSITE" id="PS52034">
    <property type="entry name" value="PEPTIDASE_M32"/>
    <property type="match status" value="1"/>
</dbReference>
<keyword evidence="1" id="KW-0121">Carboxypeptidase</keyword>
<keyword evidence="1" id="KW-0645">Protease</keyword>